<keyword evidence="4" id="KW-1185">Reference proteome</keyword>
<gene>
    <name evidence="3" type="ORF">FJU08_07835</name>
</gene>
<accession>A0A506UE29</accession>
<dbReference type="InterPro" id="IPR006076">
    <property type="entry name" value="FAD-dep_OxRdtase"/>
</dbReference>
<evidence type="ECO:0000313" key="3">
    <source>
        <dbReference type="EMBL" id="TPW31646.1"/>
    </source>
</evidence>
<dbReference type="GO" id="GO:0005737">
    <property type="term" value="C:cytoplasm"/>
    <property type="evidence" value="ECO:0007669"/>
    <property type="project" value="TreeGrafter"/>
</dbReference>
<dbReference type="SUPFAM" id="SSF51905">
    <property type="entry name" value="FAD/NAD(P)-binding domain"/>
    <property type="match status" value="1"/>
</dbReference>
<dbReference type="PANTHER" id="PTHR13847:SF289">
    <property type="entry name" value="GLYCINE OXIDASE"/>
    <property type="match status" value="1"/>
</dbReference>
<dbReference type="RefSeq" id="WP_141148415.1">
    <property type="nucleotide sequence ID" value="NZ_VHLG01000003.1"/>
</dbReference>
<evidence type="ECO:0000259" key="2">
    <source>
        <dbReference type="Pfam" id="PF01266"/>
    </source>
</evidence>
<dbReference type="PANTHER" id="PTHR13847">
    <property type="entry name" value="SARCOSINE DEHYDROGENASE-RELATED"/>
    <property type="match status" value="1"/>
</dbReference>
<reference evidence="3 4" key="1">
    <citation type="submission" date="2019-06" db="EMBL/GenBank/DDBJ databases">
        <authorList>
            <person name="Li M."/>
        </authorList>
    </citation>
    <scope>NUCLEOTIDE SEQUENCE [LARGE SCALE GENOMIC DNA]</scope>
    <source>
        <strain evidence="3 4">BGMRC2036</strain>
    </source>
</reference>
<feature type="domain" description="FAD dependent oxidoreductase" evidence="2">
    <location>
        <begin position="4"/>
        <end position="350"/>
    </location>
</feature>
<evidence type="ECO:0000313" key="4">
    <source>
        <dbReference type="Proteomes" id="UP000318801"/>
    </source>
</evidence>
<dbReference type="GO" id="GO:0016491">
    <property type="term" value="F:oxidoreductase activity"/>
    <property type="evidence" value="ECO:0007669"/>
    <property type="project" value="UniProtKB-KW"/>
</dbReference>
<comment type="caution">
    <text evidence="3">The sequence shown here is derived from an EMBL/GenBank/DDBJ whole genome shotgun (WGS) entry which is preliminary data.</text>
</comment>
<name>A0A506UE29_9HYPH</name>
<dbReference type="Gene3D" id="3.50.50.60">
    <property type="entry name" value="FAD/NAD(P)-binding domain"/>
    <property type="match status" value="1"/>
</dbReference>
<dbReference type="AlphaFoldDB" id="A0A506UE29"/>
<proteinExistence type="predicted"/>
<dbReference type="OrthoDB" id="7818064at2"/>
<sequence>MTADLVIVGGGIMGLWAAYHAEKAGIETLVVDAGTPGHGASNGLVGVLMAYMPDLWDEKKQFQFDALLRLERDLAMLSAETGIETSYRRSGRIMPINSERQRNTALARQEEARINWKVGDRRFRFDVLEDAPVTGWPAARPDRFGYIFDDLAAHVFPRDVVTALLAFLADARHVRIMPEMPVTGIDTAGHAIRLADGGTIGFGSVIIAAGTGAFPLMQPHLAPEGRALGRGVKGQAALMAADLDPGLPILYDEGLYVVPHSGGRVAIGSTSEDRFADPSSTDQQLEALIAAARLAVPALADAPVIERWAGLRPRAIARDPVVGALPGLDHVIALAGGFKTSFGLAHVLAEHAVLTAAGNVSVALPLKFHPKIHHDWAMKK</sequence>
<dbReference type="Pfam" id="PF01266">
    <property type="entry name" value="DAO"/>
    <property type="match status" value="1"/>
</dbReference>
<dbReference type="Proteomes" id="UP000318801">
    <property type="component" value="Unassembled WGS sequence"/>
</dbReference>
<dbReference type="EMBL" id="VHLG01000003">
    <property type="protein sequence ID" value="TPW31646.1"/>
    <property type="molecule type" value="Genomic_DNA"/>
</dbReference>
<keyword evidence="1" id="KW-0560">Oxidoreductase</keyword>
<protein>
    <submittedName>
        <fullName evidence="3">FAD-binding oxidoreductase</fullName>
    </submittedName>
</protein>
<dbReference type="InterPro" id="IPR036188">
    <property type="entry name" value="FAD/NAD-bd_sf"/>
</dbReference>
<dbReference type="Gene3D" id="3.30.9.10">
    <property type="entry name" value="D-Amino Acid Oxidase, subunit A, domain 2"/>
    <property type="match status" value="1"/>
</dbReference>
<evidence type="ECO:0000256" key="1">
    <source>
        <dbReference type="ARBA" id="ARBA00023002"/>
    </source>
</evidence>
<organism evidence="3 4">
    <name type="scientific">Martelella alba</name>
    <dbReference type="NCBI Taxonomy" id="2590451"/>
    <lineage>
        <taxon>Bacteria</taxon>
        <taxon>Pseudomonadati</taxon>
        <taxon>Pseudomonadota</taxon>
        <taxon>Alphaproteobacteria</taxon>
        <taxon>Hyphomicrobiales</taxon>
        <taxon>Aurantimonadaceae</taxon>
        <taxon>Martelella</taxon>
    </lineage>
</organism>